<dbReference type="Pfam" id="PF10573">
    <property type="entry name" value="UPF0561"/>
    <property type="match status" value="1"/>
</dbReference>
<feature type="region of interest" description="Disordered" evidence="2">
    <location>
        <begin position="1"/>
        <end position="89"/>
    </location>
</feature>
<dbReference type="RefSeq" id="XP_002123032.1">
    <property type="nucleotide sequence ID" value="XM_002122996.5"/>
</dbReference>
<dbReference type="HOGENOM" id="CLU_100251_0_0_1"/>
<gene>
    <name evidence="3" type="primary">LOC100178172</name>
</gene>
<accession>A0A1W2W8C9</accession>
<feature type="compositionally biased region" description="Basic and acidic residues" evidence="2">
    <location>
        <begin position="59"/>
        <end position="86"/>
    </location>
</feature>
<dbReference type="InterPro" id="IPR018888">
    <property type="entry name" value="UPF0561"/>
</dbReference>
<reference evidence="3" key="2">
    <citation type="journal article" date="2008" name="Genome Biol.">
        <title>Improved genome assembly and evidence-based global gene model set for the chordate Ciona intestinalis: new insight into intron and operon populations.</title>
        <authorList>
            <person name="Satou Y."/>
            <person name="Mineta K."/>
            <person name="Ogasawara M."/>
            <person name="Sasakura Y."/>
            <person name="Shoguchi E."/>
            <person name="Ueno K."/>
            <person name="Yamada L."/>
            <person name="Matsumoto J."/>
            <person name="Wasserscheid J."/>
            <person name="Dewar K."/>
            <person name="Wiley G.B."/>
            <person name="Macmil S.L."/>
            <person name="Roe B.A."/>
            <person name="Zeller R.W."/>
            <person name="Hastings K.E."/>
            <person name="Lemaire P."/>
            <person name="Lindquist E."/>
            <person name="Endo T."/>
            <person name="Hotta K."/>
            <person name="Inaba K."/>
        </authorList>
    </citation>
    <scope>NUCLEOTIDE SEQUENCE [LARGE SCALE GENOMIC DNA]</scope>
    <source>
        <strain evidence="3">wild type</strain>
    </source>
</reference>
<evidence type="ECO:0000256" key="2">
    <source>
        <dbReference type="SAM" id="MobiDB-lite"/>
    </source>
</evidence>
<feature type="compositionally biased region" description="Basic and acidic residues" evidence="2">
    <location>
        <begin position="12"/>
        <end position="21"/>
    </location>
</feature>
<sequence>MSSSGSSEEDEPTTRDKRTLDMNHGFLYHIRRNQYDRDNYDKKVKNDRINKKAQVNRNYRPENKHYQPPSKRGDKNDESSRTDKGKSLFKLEYTSDNGKVHSIMVKENDEPLRLAKRLVNTAGIPPDLLETLEWKISQEQLKRKK</sequence>
<dbReference type="AlphaFoldDB" id="F6ZDJ9"/>
<dbReference type="GeneTree" id="ENSGT00390000001901"/>
<dbReference type="PANTHER" id="PTHR34256:SF1">
    <property type="entry name" value="UPF0561 PROTEIN C2ORF68"/>
    <property type="match status" value="1"/>
</dbReference>
<organism evidence="3 4">
    <name type="scientific">Ciona intestinalis</name>
    <name type="common">Transparent sea squirt</name>
    <name type="synonym">Ascidia intestinalis</name>
    <dbReference type="NCBI Taxonomy" id="7719"/>
    <lineage>
        <taxon>Eukaryota</taxon>
        <taxon>Metazoa</taxon>
        <taxon>Chordata</taxon>
        <taxon>Tunicata</taxon>
        <taxon>Ascidiacea</taxon>
        <taxon>Phlebobranchia</taxon>
        <taxon>Cionidae</taxon>
        <taxon>Ciona</taxon>
    </lineage>
</organism>
<keyword evidence="4" id="KW-1185">Reference proteome</keyword>
<evidence type="ECO:0000256" key="1">
    <source>
        <dbReference type="ARBA" id="ARBA00006905"/>
    </source>
</evidence>
<dbReference type="OrthoDB" id="10033037at2759"/>
<dbReference type="PANTHER" id="PTHR34256">
    <property type="entry name" value="UPF0561 PROTEIN C2ORF68"/>
    <property type="match status" value="1"/>
</dbReference>
<dbReference type="Proteomes" id="UP000008144">
    <property type="component" value="Chromosome 2"/>
</dbReference>
<accession>F6ZDJ9</accession>
<reference evidence="3" key="3">
    <citation type="submission" date="2025-08" db="UniProtKB">
        <authorList>
            <consortium name="Ensembl"/>
        </authorList>
    </citation>
    <scope>IDENTIFICATION</scope>
</reference>
<dbReference type="Ensembl" id="ENSCINT00000021289.3">
    <property type="protein sequence ID" value="ENSCINP00000021289.3"/>
    <property type="gene ID" value="ENSCING00000010773.3"/>
</dbReference>
<dbReference type="KEGG" id="cin:100178172"/>
<proteinExistence type="inferred from homology"/>
<dbReference type="FunCoup" id="F6ZDJ9">
    <property type="interactions" value="1"/>
</dbReference>
<evidence type="ECO:0000313" key="4">
    <source>
        <dbReference type="Proteomes" id="UP000008144"/>
    </source>
</evidence>
<dbReference type="EMBL" id="EAAA01001449">
    <property type="status" value="NOT_ANNOTATED_CDS"/>
    <property type="molecule type" value="Genomic_DNA"/>
</dbReference>
<dbReference type="InParanoid" id="F6ZDJ9"/>
<name>F6ZDJ9_CIOIN</name>
<dbReference type="OMA" id="FCLEYEG"/>
<protein>
    <submittedName>
        <fullName evidence="3">UPF0561 protein C2orf68 homolog</fullName>
    </submittedName>
</protein>
<reference evidence="3" key="4">
    <citation type="submission" date="2025-09" db="UniProtKB">
        <authorList>
            <consortium name="Ensembl"/>
        </authorList>
    </citation>
    <scope>IDENTIFICATION</scope>
</reference>
<dbReference type="GeneID" id="100178172"/>
<comment type="similarity">
    <text evidence="1">Belongs to the UPF0561 family.</text>
</comment>
<evidence type="ECO:0000313" key="3">
    <source>
        <dbReference type="Ensembl" id="ENSCINP00000021289.3"/>
    </source>
</evidence>
<reference evidence="4" key="1">
    <citation type="journal article" date="2002" name="Science">
        <title>The draft genome of Ciona intestinalis: insights into chordate and vertebrate origins.</title>
        <authorList>
            <person name="Dehal P."/>
            <person name="Satou Y."/>
            <person name="Campbell R.K."/>
            <person name="Chapman J."/>
            <person name="Degnan B."/>
            <person name="De Tomaso A."/>
            <person name="Davidson B."/>
            <person name="Di Gregorio A."/>
            <person name="Gelpke M."/>
            <person name="Goodstein D.M."/>
            <person name="Harafuji N."/>
            <person name="Hastings K.E."/>
            <person name="Ho I."/>
            <person name="Hotta K."/>
            <person name="Huang W."/>
            <person name="Kawashima T."/>
            <person name="Lemaire P."/>
            <person name="Martinez D."/>
            <person name="Meinertzhagen I.A."/>
            <person name="Necula S."/>
            <person name="Nonaka M."/>
            <person name="Putnam N."/>
            <person name="Rash S."/>
            <person name="Saiga H."/>
            <person name="Satake M."/>
            <person name="Terry A."/>
            <person name="Yamada L."/>
            <person name="Wang H.G."/>
            <person name="Awazu S."/>
            <person name="Azumi K."/>
            <person name="Boore J."/>
            <person name="Branno M."/>
            <person name="Chin-Bow S."/>
            <person name="DeSantis R."/>
            <person name="Doyle S."/>
            <person name="Francino P."/>
            <person name="Keys D.N."/>
            <person name="Haga S."/>
            <person name="Hayashi H."/>
            <person name="Hino K."/>
            <person name="Imai K.S."/>
            <person name="Inaba K."/>
            <person name="Kano S."/>
            <person name="Kobayashi K."/>
            <person name="Kobayashi M."/>
            <person name="Lee B.I."/>
            <person name="Makabe K.W."/>
            <person name="Manohar C."/>
            <person name="Matassi G."/>
            <person name="Medina M."/>
            <person name="Mochizuki Y."/>
            <person name="Mount S."/>
            <person name="Morishita T."/>
            <person name="Miura S."/>
            <person name="Nakayama A."/>
            <person name="Nishizaka S."/>
            <person name="Nomoto H."/>
            <person name="Ohta F."/>
            <person name="Oishi K."/>
            <person name="Rigoutsos I."/>
            <person name="Sano M."/>
            <person name="Sasaki A."/>
            <person name="Sasakura Y."/>
            <person name="Shoguchi E."/>
            <person name="Shin-i T."/>
            <person name="Spagnuolo A."/>
            <person name="Stainier D."/>
            <person name="Suzuki M.M."/>
            <person name="Tassy O."/>
            <person name="Takatori N."/>
            <person name="Tokuoka M."/>
            <person name="Yagi K."/>
            <person name="Yoshizaki F."/>
            <person name="Wada S."/>
            <person name="Zhang C."/>
            <person name="Hyatt P.D."/>
            <person name="Larimer F."/>
            <person name="Detter C."/>
            <person name="Doggett N."/>
            <person name="Glavina T."/>
            <person name="Hawkins T."/>
            <person name="Richardson P."/>
            <person name="Lucas S."/>
            <person name="Kohara Y."/>
            <person name="Levine M."/>
            <person name="Satoh N."/>
            <person name="Rokhsar D.S."/>
        </authorList>
    </citation>
    <scope>NUCLEOTIDE SEQUENCE [LARGE SCALE GENOMIC DNA]</scope>
</reference>
<feature type="compositionally biased region" description="Basic and acidic residues" evidence="2">
    <location>
        <begin position="33"/>
        <end position="50"/>
    </location>
</feature>